<dbReference type="OrthoDB" id="7939818at2759"/>
<feature type="compositionally biased region" description="Basic and acidic residues" evidence="11">
    <location>
        <begin position="537"/>
        <end position="554"/>
    </location>
</feature>
<dbReference type="AlphaFoldDB" id="A0A1R1XWQ2"/>
<dbReference type="GO" id="GO:0004357">
    <property type="term" value="F:glutamate-cysteine ligase activity"/>
    <property type="evidence" value="ECO:0007669"/>
    <property type="project" value="UniProtKB-UniRule"/>
</dbReference>
<keyword evidence="13" id="KW-1185">Reference proteome</keyword>
<reference evidence="12 13" key="1">
    <citation type="submission" date="2017-01" db="EMBL/GenBank/DDBJ databases">
        <authorList>
            <person name="Mah S.A."/>
            <person name="Swanson W.J."/>
            <person name="Moy G.W."/>
            <person name="Vacquier V.D."/>
        </authorList>
    </citation>
    <scope>NUCLEOTIDE SEQUENCE [LARGE SCALE GENOMIC DNA]</scope>
    <source>
        <strain evidence="12 13">GSMNP</strain>
    </source>
</reference>
<evidence type="ECO:0000256" key="11">
    <source>
        <dbReference type="SAM" id="MobiDB-lite"/>
    </source>
</evidence>
<keyword evidence="5 10" id="KW-0317">Glutathione biosynthesis</keyword>
<dbReference type="PANTHER" id="PTHR11164">
    <property type="entry name" value="GLUTAMATE CYSTEINE LIGASE"/>
    <property type="match status" value="1"/>
</dbReference>
<dbReference type="Gene3D" id="1.10.8.960">
    <property type="match status" value="1"/>
</dbReference>
<comment type="similarity">
    <text evidence="2 10">Belongs to the glutamate--cysteine ligase type 3 family.</text>
</comment>
<dbReference type="InterPro" id="IPR014746">
    <property type="entry name" value="Gln_synth/guanido_kin_cat_dom"/>
</dbReference>
<evidence type="ECO:0000256" key="8">
    <source>
        <dbReference type="ARBA" id="ARBA00030585"/>
    </source>
</evidence>
<dbReference type="Gene3D" id="3.30.590.50">
    <property type="match status" value="2"/>
</dbReference>
<dbReference type="Proteomes" id="UP000187283">
    <property type="component" value="Unassembled WGS sequence"/>
</dbReference>
<dbReference type="PANTHER" id="PTHR11164:SF0">
    <property type="entry name" value="GLUTAMATE--CYSTEINE LIGASE CATALYTIC SUBUNIT"/>
    <property type="match status" value="1"/>
</dbReference>
<dbReference type="GO" id="GO:0006750">
    <property type="term" value="P:glutathione biosynthetic process"/>
    <property type="evidence" value="ECO:0007669"/>
    <property type="project" value="UniProtKB-UniRule"/>
</dbReference>
<evidence type="ECO:0000256" key="3">
    <source>
        <dbReference type="ARBA" id="ARBA00012220"/>
    </source>
</evidence>
<evidence type="ECO:0000256" key="9">
    <source>
        <dbReference type="ARBA" id="ARBA00032122"/>
    </source>
</evidence>
<evidence type="ECO:0000256" key="7">
    <source>
        <dbReference type="ARBA" id="ARBA00022840"/>
    </source>
</evidence>
<evidence type="ECO:0000256" key="5">
    <source>
        <dbReference type="ARBA" id="ARBA00022684"/>
    </source>
</evidence>
<evidence type="ECO:0000256" key="1">
    <source>
        <dbReference type="ARBA" id="ARBA00005006"/>
    </source>
</evidence>
<gene>
    <name evidence="12" type="ORF">AYI70_g4938</name>
</gene>
<evidence type="ECO:0000256" key="2">
    <source>
        <dbReference type="ARBA" id="ARBA00008100"/>
    </source>
</evidence>
<dbReference type="SUPFAM" id="SSF55931">
    <property type="entry name" value="Glutamine synthetase/guanido kinase"/>
    <property type="match status" value="1"/>
</dbReference>
<comment type="caution">
    <text evidence="12">The sequence shown here is derived from an EMBL/GenBank/DDBJ whole genome shotgun (WGS) entry which is preliminary data.</text>
</comment>
<organism evidence="12 13">
    <name type="scientific">Smittium culicis</name>
    <dbReference type="NCBI Taxonomy" id="133412"/>
    <lineage>
        <taxon>Eukaryota</taxon>
        <taxon>Fungi</taxon>
        <taxon>Fungi incertae sedis</taxon>
        <taxon>Zoopagomycota</taxon>
        <taxon>Kickxellomycotina</taxon>
        <taxon>Harpellomycetes</taxon>
        <taxon>Harpellales</taxon>
        <taxon>Legeriomycetaceae</taxon>
        <taxon>Smittium</taxon>
    </lineage>
</organism>
<feature type="compositionally biased region" description="Polar residues" evidence="11">
    <location>
        <begin position="515"/>
        <end position="533"/>
    </location>
</feature>
<protein>
    <recommendedName>
        <fullName evidence="3 10">Glutamate--cysteine ligase</fullName>
        <ecNumber evidence="3 10">6.3.2.2</ecNumber>
    </recommendedName>
    <alternativeName>
        <fullName evidence="9 10">Gamma-ECS</fullName>
    </alternativeName>
    <alternativeName>
        <fullName evidence="8 10">Gamma-glutamylcysteine synthetase</fullName>
    </alternativeName>
</protein>
<evidence type="ECO:0000313" key="13">
    <source>
        <dbReference type="Proteomes" id="UP000187283"/>
    </source>
</evidence>
<keyword evidence="4 10" id="KW-0436">Ligase</keyword>
<keyword evidence="7 10" id="KW-0067">ATP-binding</keyword>
<dbReference type="STRING" id="133412.A0A1R1XWQ2"/>
<proteinExistence type="inferred from homology"/>
<feature type="region of interest" description="Disordered" evidence="11">
    <location>
        <begin position="515"/>
        <end position="577"/>
    </location>
</feature>
<dbReference type="GO" id="GO:0005524">
    <property type="term" value="F:ATP binding"/>
    <property type="evidence" value="ECO:0007669"/>
    <property type="project" value="UniProtKB-UniRule"/>
</dbReference>
<evidence type="ECO:0000256" key="10">
    <source>
        <dbReference type="RuleBase" id="RU367135"/>
    </source>
</evidence>
<evidence type="ECO:0000313" key="12">
    <source>
        <dbReference type="EMBL" id="OMJ19097.1"/>
    </source>
</evidence>
<dbReference type="Pfam" id="PF03074">
    <property type="entry name" value="GCS"/>
    <property type="match status" value="1"/>
</dbReference>
<dbReference type="EMBL" id="LSSN01001581">
    <property type="protein sequence ID" value="OMJ19097.1"/>
    <property type="molecule type" value="Genomic_DNA"/>
</dbReference>
<keyword evidence="6 10" id="KW-0547">Nucleotide-binding</keyword>
<dbReference type="InterPro" id="IPR004308">
    <property type="entry name" value="GCS"/>
</dbReference>
<dbReference type="FunFam" id="3.30.590.50:FF:000001">
    <property type="entry name" value="Glutamate-cysteine ligase Gcs1"/>
    <property type="match status" value="1"/>
</dbReference>
<evidence type="ECO:0000256" key="6">
    <source>
        <dbReference type="ARBA" id="ARBA00022741"/>
    </source>
</evidence>
<dbReference type="FunFam" id="3.30.590.50:FF:000002">
    <property type="entry name" value="Glutamate--cysteine ligase catalytic subunit"/>
    <property type="match status" value="1"/>
</dbReference>
<comment type="pathway">
    <text evidence="1 10">Sulfur metabolism; glutathione biosynthesis; glutathione from L-cysteine and L-glutamate: step 1/2.</text>
</comment>
<accession>A0A1R1XWQ2</accession>
<feature type="compositionally biased region" description="Low complexity" evidence="11">
    <location>
        <begin position="562"/>
        <end position="575"/>
    </location>
</feature>
<dbReference type="EC" id="6.3.2.2" evidence="3 10"/>
<comment type="catalytic activity">
    <reaction evidence="10">
        <text>L-cysteine + L-glutamate + ATP = gamma-L-glutamyl-L-cysteine + ADP + phosphate + H(+)</text>
        <dbReference type="Rhea" id="RHEA:13285"/>
        <dbReference type="ChEBI" id="CHEBI:15378"/>
        <dbReference type="ChEBI" id="CHEBI:29985"/>
        <dbReference type="ChEBI" id="CHEBI:30616"/>
        <dbReference type="ChEBI" id="CHEBI:35235"/>
        <dbReference type="ChEBI" id="CHEBI:43474"/>
        <dbReference type="ChEBI" id="CHEBI:58173"/>
        <dbReference type="ChEBI" id="CHEBI:456216"/>
        <dbReference type="EC" id="6.3.2.2"/>
    </reaction>
</comment>
<evidence type="ECO:0000256" key="4">
    <source>
        <dbReference type="ARBA" id="ARBA00022598"/>
    </source>
</evidence>
<sequence>MGLLSLGTPLDWEEAKKYSCHVRRNGIQQFLNIWNKLKTIERRNLLWGDEIEYIIVEFDEENEKVRLSKCAAGILDKLVAQEEEYLKLKAEGKEVKPLKSLWRPEFGDFMVEGTPGEPYGSNFKDLTKVEPSMRYRRQETTALLGPNQFILSVSTFPSMGNGDWLTPYYKPDGKFFQSLFLPDEIINPHPRFRTLAANIRQRRGSKVEINIPVFHDINTPKPFIDNSIPWDRNLFPGDSEAKNGAAKPDHIYMDAMGFGMGCCCLQVTFQASDLNEARRLYDQLAPITAIAMSLSASTPILKGYLADTDCRWNIISASVDDRTPEERGLKPLSGKYKRIPKSRYGTIDSYLGSNDGFFREEFNDIKIEYDQESYDTLKENGVDELLAKHISHLFIRDPLVLYEELLDLDNENSSDHFENIQSTNWQNVRFKPPPPNSDIGWRVEFRPIEIQLTDFENAAFSVFIILLSRAILSFDLDFYIPVSKMDINMERAHARDSVLNSKFFFRKNVFSRKSSLPTPLQSRSNSPTSSDRNIFSVDKHGHENQMTEKEKSIEGSDEPINSSSSKPFIKASSPSDIYSDENKSKPLLFSKDYPTFSLPDVEYLPVSIEEMTVQEIMCGQQTLGGFPGLLSIVENYLNSSNIDVVTMCKFNKYLEFIRQRATGELKTNARYLRDFVSEHKDYKKDSIVSEKILYDLMKKCTEISESNCPPS</sequence>
<name>A0A1R1XWQ2_9FUNG</name>
<dbReference type="UniPathway" id="UPA00142">
    <property type="reaction ID" value="UER00209"/>
</dbReference>